<dbReference type="EMBL" id="SPVF01000128">
    <property type="protein sequence ID" value="TFW20874.1"/>
    <property type="molecule type" value="Genomic_DNA"/>
</dbReference>
<comment type="caution">
    <text evidence="3">The sequence shown here is derived from an EMBL/GenBank/DDBJ whole genome shotgun (WGS) entry which is preliminary data.</text>
</comment>
<feature type="domain" description="Ice-binding protein C-terminal" evidence="2">
    <location>
        <begin position="218"/>
        <end position="240"/>
    </location>
</feature>
<evidence type="ECO:0000313" key="4">
    <source>
        <dbReference type="Proteomes" id="UP000298438"/>
    </source>
</evidence>
<evidence type="ECO:0000259" key="2">
    <source>
        <dbReference type="Pfam" id="PF07589"/>
    </source>
</evidence>
<evidence type="ECO:0000256" key="1">
    <source>
        <dbReference type="SAM" id="SignalP"/>
    </source>
</evidence>
<keyword evidence="1" id="KW-0732">Signal</keyword>
<name>A0A4Y9SDP1_9BURK</name>
<dbReference type="OrthoDB" id="8758768at2"/>
<accession>A0A4Y9SDP1</accession>
<feature type="signal peptide" evidence="1">
    <location>
        <begin position="1"/>
        <end position="20"/>
    </location>
</feature>
<gene>
    <name evidence="3" type="ORF">E4L96_09885</name>
</gene>
<reference evidence="3 4" key="1">
    <citation type="submission" date="2019-03" db="EMBL/GenBank/DDBJ databases">
        <title>Draft Genome Sequence of Massilia arenosa sp. nov., a Novel Massilia Species Isolated from a Sandy-loam Maize Soil.</title>
        <authorList>
            <person name="Raths R."/>
            <person name="Peta V."/>
            <person name="Bucking H."/>
        </authorList>
    </citation>
    <scope>NUCLEOTIDE SEQUENCE [LARGE SCALE GENOMIC DNA]</scope>
    <source>
        <strain evidence="3 4">MC02</strain>
    </source>
</reference>
<dbReference type="AlphaFoldDB" id="A0A4Y9SDP1"/>
<proteinExistence type="predicted"/>
<organism evidence="3 4">
    <name type="scientific">Zemynaea arenosa</name>
    <dbReference type="NCBI Taxonomy" id="2561931"/>
    <lineage>
        <taxon>Bacteria</taxon>
        <taxon>Pseudomonadati</taxon>
        <taxon>Pseudomonadota</taxon>
        <taxon>Betaproteobacteria</taxon>
        <taxon>Burkholderiales</taxon>
        <taxon>Oxalobacteraceae</taxon>
        <taxon>Telluria group</taxon>
        <taxon>Zemynaea</taxon>
    </lineage>
</organism>
<dbReference type="InterPro" id="IPR013320">
    <property type="entry name" value="ConA-like_dom_sf"/>
</dbReference>
<dbReference type="RefSeq" id="WP_135207119.1">
    <property type="nucleotide sequence ID" value="NZ_SPVF01000128.1"/>
</dbReference>
<dbReference type="SUPFAM" id="SSF49899">
    <property type="entry name" value="Concanavalin A-like lectins/glucanases"/>
    <property type="match status" value="1"/>
</dbReference>
<dbReference type="Pfam" id="PF07589">
    <property type="entry name" value="PEP-CTERM"/>
    <property type="match status" value="1"/>
</dbReference>
<dbReference type="Pfam" id="PF13385">
    <property type="entry name" value="Laminin_G_3"/>
    <property type="match status" value="1"/>
</dbReference>
<protein>
    <submittedName>
        <fullName evidence="3">PEP-CTERM sorting domain-containing protein</fullName>
    </submittedName>
</protein>
<dbReference type="InterPro" id="IPR013424">
    <property type="entry name" value="Ice-binding_C"/>
</dbReference>
<dbReference type="NCBIfam" id="TIGR02595">
    <property type="entry name" value="PEP_CTERM"/>
    <property type="match status" value="1"/>
</dbReference>
<dbReference type="Gene3D" id="2.60.120.200">
    <property type="match status" value="1"/>
</dbReference>
<dbReference type="Proteomes" id="UP000298438">
    <property type="component" value="Unassembled WGS sequence"/>
</dbReference>
<keyword evidence="4" id="KW-1185">Reference proteome</keyword>
<feature type="chain" id="PRO_5021255467" evidence="1">
    <location>
        <begin position="21"/>
        <end position="242"/>
    </location>
</feature>
<sequence length="242" mass="26058">MKLKTMLAAATMLTALDSHAGLVHQYELNGNLNDTLGGLALTGSGVLDYQHYNLANDQGLHLQYQIGPVYSIDMAFQFDELGSYKRIMNFFDPRSSDYGLYASGNAATGTFRLYPNTHTGGNISLSTPTRLTLTRDAQSIFRMYVNGNLAASIEDAANGYANPGTRLVSFFEDGAKSSESPKGWVDYIRIYDNVLTGNEVYNLPGAVPGNPQVPADLPEPGSVALLLGGLGALGVLRRRRAA</sequence>
<evidence type="ECO:0000313" key="3">
    <source>
        <dbReference type="EMBL" id="TFW20874.1"/>
    </source>
</evidence>